<dbReference type="RefSeq" id="WP_159428052.1">
    <property type="nucleotide sequence ID" value="NZ_FNAF01000012.1"/>
</dbReference>
<dbReference type="InterPro" id="IPR050219">
    <property type="entry name" value="DnaG_primase"/>
</dbReference>
<name>A0A1G6Z8U0_PEPNI</name>
<comment type="subunit">
    <text evidence="12">Monomer. Interacts with DnaB.</text>
</comment>
<keyword evidence="8 12" id="KW-0862">Zinc</keyword>
<dbReference type="Pfam" id="PF13155">
    <property type="entry name" value="Toprim_2"/>
    <property type="match status" value="1"/>
</dbReference>
<dbReference type="Gene3D" id="3.90.980.10">
    <property type="entry name" value="DNA primase, catalytic core, N-terminal domain"/>
    <property type="match status" value="1"/>
</dbReference>
<dbReference type="InterPro" id="IPR034151">
    <property type="entry name" value="TOPRIM_DnaG_bac"/>
</dbReference>
<dbReference type="InterPro" id="IPR002694">
    <property type="entry name" value="Znf_CHC2"/>
</dbReference>
<sequence>MSENRGLIPQEIIDEVSERVDIVALISRYVSLKRSGANFTGLCPFHNEKTPSFSVSPQKRIFHCFGCGAGGNAFKFLMEMEHLSFPQAVRRLAKETGVAVPEPDMSPEKKAALRQRKRLEEVNEKACRFYRSVLADGRSPVIRDYLTGRGVQGAIEERFELGACLPGWDHMTRALQRQGVSADELIQLGLSGRSAKTGNLYDRFRDRLIFPIRNAQGHVVAFGGRILEKDAAPQKYLNSPETSLYHKGSELYGLYLAKDAIRDKDRVVVVEGYMDVLACHQNGIDNAVAPLGTALTDAQIKRLLRYTYQFVTAFDGDAAGIRATLKSIERIETLGGRVRVLRFPKGQDPDEFLAAQGKAAFEALVETAPEGLSFRLQALADQADLSRIEVQMHLLAEILPTVDHYRTPAEKDHAFRIIADFLDLSEQVVKEEYRYSHRYQRRRPSEPEEALPDELPKPVITGREWLLLAYLVDNPKNFSSVASCGDASLFDNDAKSLYQTLRAGYEKYGQVSVGALDARFSEGLANALAYLEAHIPSEKKDRHFNQLLTEQRLADLEAQYARGLQALNRCPDGDDDCTREILDQLEALLIEKKLLEDGPRRET</sequence>
<dbReference type="PANTHER" id="PTHR30313:SF2">
    <property type="entry name" value="DNA PRIMASE"/>
    <property type="match status" value="1"/>
</dbReference>
<keyword evidence="10 12" id="KW-0238">DNA-binding</keyword>
<dbReference type="GO" id="GO:0006269">
    <property type="term" value="P:DNA replication, synthesis of primer"/>
    <property type="evidence" value="ECO:0007669"/>
    <property type="project" value="UniProtKB-UniRule"/>
</dbReference>
<reference evidence="16 17" key="1">
    <citation type="submission" date="2016-10" db="EMBL/GenBank/DDBJ databases">
        <authorList>
            <person name="de Groot N.N."/>
        </authorList>
    </citation>
    <scope>NUCLEOTIDE SEQUENCE [LARGE SCALE GENOMIC DNA]</scope>
    <source>
        <strain evidence="16 17">DSM 20475</strain>
    </source>
</reference>
<dbReference type="AlphaFoldDB" id="A0A1G6Z8U0"/>
<evidence type="ECO:0000256" key="14">
    <source>
        <dbReference type="PIRSR" id="PIRSR002811-1"/>
    </source>
</evidence>
<evidence type="ECO:0000256" key="6">
    <source>
        <dbReference type="ARBA" id="ARBA00022723"/>
    </source>
</evidence>
<dbReference type="FunFam" id="3.40.1360.10:FF:000002">
    <property type="entry name" value="DNA primase"/>
    <property type="match status" value="1"/>
</dbReference>
<dbReference type="InterPro" id="IPR006295">
    <property type="entry name" value="DNA_primase_DnaG"/>
</dbReference>
<evidence type="ECO:0000256" key="5">
    <source>
        <dbReference type="ARBA" id="ARBA00022705"/>
    </source>
</evidence>
<dbReference type="EC" id="2.7.7.101" evidence="12"/>
<dbReference type="InterPro" id="IPR013264">
    <property type="entry name" value="DNAG_N"/>
</dbReference>
<keyword evidence="6 12" id="KW-0479">Metal-binding</keyword>
<dbReference type="PANTHER" id="PTHR30313">
    <property type="entry name" value="DNA PRIMASE"/>
    <property type="match status" value="1"/>
</dbReference>
<dbReference type="SMART" id="SM00493">
    <property type="entry name" value="TOPRIM"/>
    <property type="match status" value="1"/>
</dbReference>
<evidence type="ECO:0000256" key="9">
    <source>
        <dbReference type="ARBA" id="ARBA00022842"/>
    </source>
</evidence>
<accession>A0A1G6Z8U0</accession>
<dbReference type="PIRSF" id="PIRSF002811">
    <property type="entry name" value="DnaG"/>
    <property type="match status" value="1"/>
</dbReference>
<dbReference type="Pfam" id="PF08275">
    <property type="entry name" value="DNAG_N"/>
    <property type="match status" value="1"/>
</dbReference>
<feature type="zinc finger region" description="CHC2-type" evidence="12 14">
    <location>
        <begin position="43"/>
        <end position="67"/>
    </location>
</feature>
<comment type="function">
    <text evidence="12 13">RNA polymerase that catalyzes the synthesis of short RNA molecules used as primers for DNA polymerase during DNA replication.</text>
</comment>
<dbReference type="GO" id="GO:0000428">
    <property type="term" value="C:DNA-directed RNA polymerase complex"/>
    <property type="evidence" value="ECO:0007669"/>
    <property type="project" value="UniProtKB-KW"/>
</dbReference>
<evidence type="ECO:0000256" key="4">
    <source>
        <dbReference type="ARBA" id="ARBA00022695"/>
    </source>
</evidence>
<dbReference type="SMART" id="SM00400">
    <property type="entry name" value="ZnF_CHCC"/>
    <property type="match status" value="1"/>
</dbReference>
<dbReference type="GO" id="GO:0003899">
    <property type="term" value="F:DNA-directed RNA polymerase activity"/>
    <property type="evidence" value="ECO:0007669"/>
    <property type="project" value="UniProtKB-UniRule"/>
</dbReference>
<protein>
    <recommendedName>
        <fullName evidence="12 13">DNA primase</fullName>
        <ecNumber evidence="12">2.7.7.101</ecNumber>
    </recommendedName>
</protein>
<dbReference type="CDD" id="cd03364">
    <property type="entry name" value="TOPRIM_DnaG_primases"/>
    <property type="match status" value="1"/>
</dbReference>
<dbReference type="GO" id="GO:0003677">
    <property type="term" value="F:DNA binding"/>
    <property type="evidence" value="ECO:0007669"/>
    <property type="project" value="UniProtKB-KW"/>
</dbReference>
<dbReference type="GO" id="GO:1990077">
    <property type="term" value="C:primosome complex"/>
    <property type="evidence" value="ECO:0007669"/>
    <property type="project" value="UniProtKB-KW"/>
</dbReference>
<dbReference type="Proteomes" id="UP000198995">
    <property type="component" value="Unassembled WGS sequence"/>
</dbReference>
<evidence type="ECO:0000313" key="17">
    <source>
        <dbReference type="Proteomes" id="UP000198995"/>
    </source>
</evidence>
<dbReference type="SUPFAM" id="SSF56731">
    <property type="entry name" value="DNA primase core"/>
    <property type="match status" value="1"/>
</dbReference>
<dbReference type="GO" id="GO:0005737">
    <property type="term" value="C:cytoplasm"/>
    <property type="evidence" value="ECO:0007669"/>
    <property type="project" value="TreeGrafter"/>
</dbReference>
<evidence type="ECO:0000256" key="7">
    <source>
        <dbReference type="ARBA" id="ARBA00022771"/>
    </source>
</evidence>
<evidence type="ECO:0000256" key="8">
    <source>
        <dbReference type="ARBA" id="ARBA00022833"/>
    </source>
</evidence>
<comment type="similarity">
    <text evidence="12 13">Belongs to the DnaG primase family.</text>
</comment>
<dbReference type="PROSITE" id="PS50880">
    <property type="entry name" value="TOPRIM"/>
    <property type="match status" value="1"/>
</dbReference>
<evidence type="ECO:0000256" key="11">
    <source>
        <dbReference type="ARBA" id="ARBA00023163"/>
    </source>
</evidence>
<keyword evidence="3 12" id="KW-0808">Transferase</keyword>
<dbReference type="FunFam" id="3.90.580.10:FF:000001">
    <property type="entry name" value="DNA primase"/>
    <property type="match status" value="1"/>
</dbReference>
<keyword evidence="17" id="KW-1185">Reference proteome</keyword>
<dbReference type="InterPro" id="IPR037068">
    <property type="entry name" value="DNA_primase_core_N_sf"/>
</dbReference>
<organism evidence="16 17">
    <name type="scientific">Peptococcus niger</name>
    <dbReference type="NCBI Taxonomy" id="2741"/>
    <lineage>
        <taxon>Bacteria</taxon>
        <taxon>Bacillati</taxon>
        <taxon>Bacillota</taxon>
        <taxon>Clostridia</taxon>
        <taxon>Eubacteriales</taxon>
        <taxon>Peptococcaceae</taxon>
        <taxon>Peptococcus</taxon>
    </lineage>
</organism>
<dbReference type="Pfam" id="PF01807">
    <property type="entry name" value="Zn_ribbon_DnaG"/>
    <property type="match status" value="1"/>
</dbReference>
<keyword evidence="11 12" id="KW-0804">Transcription</keyword>
<dbReference type="InterPro" id="IPR006171">
    <property type="entry name" value="TOPRIM_dom"/>
</dbReference>
<dbReference type="InterPro" id="IPR036977">
    <property type="entry name" value="DNA_primase_Znf_CHC2"/>
</dbReference>
<gene>
    <name evidence="12" type="primary">dnaG</name>
    <name evidence="16" type="ORF">SAMN04489866_11232</name>
</gene>
<dbReference type="Gene3D" id="3.90.580.10">
    <property type="entry name" value="Zinc finger, CHC2-type domain"/>
    <property type="match status" value="1"/>
</dbReference>
<evidence type="ECO:0000256" key="12">
    <source>
        <dbReference type="HAMAP-Rule" id="MF_00974"/>
    </source>
</evidence>
<dbReference type="HAMAP" id="MF_00974">
    <property type="entry name" value="DNA_primase_DnaG"/>
    <property type="match status" value="1"/>
</dbReference>
<dbReference type="OrthoDB" id="9803773at2"/>
<keyword evidence="4 12" id="KW-0548">Nucleotidyltransferase</keyword>
<dbReference type="EMBL" id="FNAF01000012">
    <property type="protein sequence ID" value="SDD99058.1"/>
    <property type="molecule type" value="Genomic_DNA"/>
</dbReference>
<keyword evidence="9" id="KW-0460">Magnesium</keyword>
<dbReference type="SUPFAM" id="SSF57783">
    <property type="entry name" value="Zinc beta-ribbon"/>
    <property type="match status" value="1"/>
</dbReference>
<dbReference type="GO" id="GO:0008270">
    <property type="term" value="F:zinc ion binding"/>
    <property type="evidence" value="ECO:0007669"/>
    <property type="project" value="UniProtKB-UniRule"/>
</dbReference>
<evidence type="ECO:0000256" key="3">
    <source>
        <dbReference type="ARBA" id="ARBA00022679"/>
    </source>
</evidence>
<keyword evidence="7 12" id="KW-0863">Zinc-finger</keyword>
<keyword evidence="2 12" id="KW-0639">Primosome</keyword>
<feature type="domain" description="Toprim" evidence="15">
    <location>
        <begin position="265"/>
        <end position="346"/>
    </location>
</feature>
<comment type="catalytic activity">
    <reaction evidence="12">
        <text>ssDNA + n NTP = ssDNA/pppN(pN)n-1 hybrid + (n-1) diphosphate.</text>
        <dbReference type="EC" id="2.7.7.101"/>
    </reaction>
</comment>
<comment type="cofactor">
    <cofactor evidence="12 13 14">
        <name>Zn(2+)</name>
        <dbReference type="ChEBI" id="CHEBI:29105"/>
    </cofactor>
    <text evidence="12 13 14">Binds 1 zinc ion per monomer.</text>
</comment>
<evidence type="ECO:0000259" key="15">
    <source>
        <dbReference type="PROSITE" id="PS50880"/>
    </source>
</evidence>
<evidence type="ECO:0000313" key="16">
    <source>
        <dbReference type="EMBL" id="SDD99058.1"/>
    </source>
</evidence>
<dbReference type="STRING" id="2741.SAMN04489866_11232"/>
<keyword evidence="1 12" id="KW-0240">DNA-directed RNA polymerase</keyword>
<proteinExistence type="inferred from homology"/>
<evidence type="ECO:0000256" key="13">
    <source>
        <dbReference type="PIRNR" id="PIRNR002811"/>
    </source>
</evidence>
<dbReference type="NCBIfam" id="TIGR01391">
    <property type="entry name" value="dnaG"/>
    <property type="match status" value="1"/>
</dbReference>
<evidence type="ECO:0000256" key="1">
    <source>
        <dbReference type="ARBA" id="ARBA00022478"/>
    </source>
</evidence>
<dbReference type="Gene3D" id="3.40.1360.10">
    <property type="match status" value="1"/>
</dbReference>
<evidence type="ECO:0000256" key="10">
    <source>
        <dbReference type="ARBA" id="ARBA00023125"/>
    </source>
</evidence>
<dbReference type="InterPro" id="IPR030846">
    <property type="entry name" value="DnaG_bac"/>
</dbReference>
<keyword evidence="5 12" id="KW-0235">DNA replication</keyword>
<comment type="domain">
    <text evidence="12">Contains an N-terminal zinc-binding domain, a central core domain that contains the primase activity, and a C-terminal DnaB-binding domain.</text>
</comment>
<evidence type="ECO:0000256" key="2">
    <source>
        <dbReference type="ARBA" id="ARBA00022515"/>
    </source>
</evidence>